<dbReference type="EMBL" id="JACRWE010000017">
    <property type="protein sequence ID" value="MBC5998381.1"/>
    <property type="molecule type" value="Genomic_DNA"/>
</dbReference>
<protein>
    <submittedName>
        <fullName evidence="1">Uncharacterized protein</fullName>
    </submittedName>
</protein>
<evidence type="ECO:0000313" key="2">
    <source>
        <dbReference type="Proteomes" id="UP000609849"/>
    </source>
</evidence>
<dbReference type="RefSeq" id="WP_153973176.1">
    <property type="nucleotide sequence ID" value="NZ_JACRWE010000017.1"/>
</dbReference>
<dbReference type="Proteomes" id="UP000609849">
    <property type="component" value="Unassembled WGS sequence"/>
</dbReference>
<comment type="caution">
    <text evidence="1">The sequence shown here is derived from an EMBL/GenBank/DDBJ whole genome shotgun (WGS) entry which is preliminary data.</text>
</comment>
<reference evidence="1 2" key="1">
    <citation type="submission" date="2020-08" db="EMBL/GenBank/DDBJ databases">
        <authorList>
            <person name="Liu C."/>
            <person name="Sun Q."/>
        </authorList>
    </citation>
    <scope>NUCLEOTIDE SEQUENCE [LARGE SCALE GENOMIC DNA]</scope>
    <source>
        <strain evidence="1 2">NSJ-18</strain>
    </source>
</reference>
<gene>
    <name evidence="1" type="ORF">H8923_16695</name>
</gene>
<keyword evidence="2" id="KW-1185">Reference proteome</keyword>
<evidence type="ECO:0000313" key="1">
    <source>
        <dbReference type="EMBL" id="MBC5998381.1"/>
    </source>
</evidence>
<organism evidence="1 2">
    <name type="scientific">Romboutsia faecis</name>
    <dbReference type="NCBI Taxonomy" id="2764597"/>
    <lineage>
        <taxon>Bacteria</taxon>
        <taxon>Bacillati</taxon>
        <taxon>Bacillota</taxon>
        <taxon>Clostridia</taxon>
        <taxon>Peptostreptococcales</taxon>
        <taxon>Peptostreptococcaceae</taxon>
        <taxon>Romboutsia</taxon>
    </lineage>
</organism>
<accession>A0ABR7JTX9</accession>
<sequence>MKKYQEPNYNIDGVDLNIYTVKRDDDIEYYADKLDYLKAYHKDKYNMITMIIEMTSIIQHNVNAYNDENIFNKDIFDKNFVISEISRAKSARDVRIIKNIIKSFDR</sequence>
<proteinExistence type="predicted"/>
<name>A0ABR7JTX9_9FIRM</name>